<comment type="subcellular location">
    <subcellularLocation>
        <location evidence="9">Cytoplasm</location>
    </subcellularLocation>
    <text evidence="9">The SRP-RNC complex is targeted to the cytoplasmic membrane.</text>
</comment>
<evidence type="ECO:0000256" key="6">
    <source>
        <dbReference type="ARBA" id="ARBA00023135"/>
    </source>
</evidence>
<dbReference type="InterPro" id="IPR036891">
    <property type="entry name" value="Signal_recog_part_SRP54_M_sf"/>
</dbReference>
<gene>
    <name evidence="9" type="primary">ffh</name>
    <name evidence="12" type="ORF">AVDCRST_MAG64-3370</name>
</gene>
<feature type="domain" description="SRP54-type proteins GTP-binding" evidence="11">
    <location>
        <begin position="277"/>
        <end position="290"/>
    </location>
</feature>
<organism evidence="12">
    <name type="scientific">uncultured Phycisphaerae bacterium</name>
    <dbReference type="NCBI Taxonomy" id="904963"/>
    <lineage>
        <taxon>Bacteria</taxon>
        <taxon>Pseudomonadati</taxon>
        <taxon>Planctomycetota</taxon>
        <taxon>Phycisphaerae</taxon>
        <taxon>environmental samples</taxon>
    </lineage>
</organism>
<dbReference type="GO" id="GO:0048500">
    <property type="term" value="C:signal recognition particle"/>
    <property type="evidence" value="ECO:0007669"/>
    <property type="project" value="UniProtKB-UniRule"/>
</dbReference>
<dbReference type="EMBL" id="CADCUQ010000776">
    <property type="protein sequence ID" value="CAA9429221.1"/>
    <property type="molecule type" value="Genomic_DNA"/>
</dbReference>
<feature type="binding site" evidence="9">
    <location>
        <begin position="256"/>
        <end position="259"/>
    </location>
    <ligand>
        <name>GTP</name>
        <dbReference type="ChEBI" id="CHEBI:37565"/>
    </ligand>
</feature>
<dbReference type="PANTHER" id="PTHR11564">
    <property type="entry name" value="SIGNAL RECOGNITION PARTICLE 54K PROTEIN SRP54"/>
    <property type="match status" value="1"/>
</dbReference>
<dbReference type="InterPro" id="IPR042101">
    <property type="entry name" value="SRP54_N_sf"/>
</dbReference>
<keyword evidence="9" id="KW-0963">Cytoplasm</keyword>
<name>A0A6J4PYI7_9BACT</name>
<accession>A0A6J4PYI7</accession>
<dbReference type="HAMAP" id="MF_00306">
    <property type="entry name" value="SRP54"/>
    <property type="match status" value="1"/>
</dbReference>
<evidence type="ECO:0000256" key="1">
    <source>
        <dbReference type="ARBA" id="ARBA00005450"/>
    </source>
</evidence>
<keyword evidence="5 9" id="KW-0342">GTP-binding</keyword>
<dbReference type="AlphaFoldDB" id="A0A6J4PYI7"/>
<evidence type="ECO:0000256" key="4">
    <source>
        <dbReference type="ARBA" id="ARBA00022884"/>
    </source>
</evidence>
<sequence length="487" mass="53487">MLETLTDKLSGVFRGLSGRGRISEENVREAMREVRTALLEADVNFKVVRDFTDRVLEKAIGQEVIKTLKPGEVMVKIVYDELVGLMGPVDTRIYTVQPPPTVIMMAGLQGSGKTTTCGKLARYLLGKGHHPLLAAADLQRPAAVEQLRVIGEQVGVPVYKDDTKVAPHGQVNRGAAVAVCRAAVQQAKQTGRDIVILDTAGRLHIDDELMGELRDVNAQLKPHQVFLVLDSMSGQDAVNSAKAFNEQLEIDGLILTKFDSDTRGGALLSAKMITGKPVKFIGTGEKLDALEEFRPEGMAQRILGMGDILGLVQTAMTNFDQEELARQQAKLERGEFTLNDFMSQMGQMQKLGPMSKVMGMIPGMGELTKQMGEGEVEGQMGRMRAIYNSMSKRERLKPDLLDGARRRRIARGAGVELNEVGQFMKQFEMSRDMMRAVGGMGAMGKMKLMKSLMSGQLSNLGMPGGPQLKTKRSGWQAPKDRNKKKKR</sequence>
<comment type="function">
    <text evidence="9">Involved in targeting and insertion of nascent membrane proteins into the cytoplasmic membrane. Binds to the hydrophobic signal sequence of the ribosome-nascent chain (RNC) as it emerges from the ribosomes. The SRP-RNC complex is then targeted to the cytoplasmic membrane where it interacts with the SRP receptor FtsY.</text>
</comment>
<dbReference type="InterPro" id="IPR004125">
    <property type="entry name" value="Signal_recog_particle_SRP54_M"/>
</dbReference>
<dbReference type="SUPFAM" id="SSF52540">
    <property type="entry name" value="P-loop containing nucleoside triphosphate hydrolases"/>
    <property type="match status" value="1"/>
</dbReference>
<dbReference type="GO" id="GO:0003924">
    <property type="term" value="F:GTPase activity"/>
    <property type="evidence" value="ECO:0007669"/>
    <property type="project" value="UniProtKB-UniRule"/>
</dbReference>
<comment type="subunit">
    <text evidence="9">Part of the signal recognition particle protein translocation system, which is composed of SRP and FtsY.</text>
</comment>
<dbReference type="InterPro" id="IPR004780">
    <property type="entry name" value="SRP"/>
</dbReference>
<comment type="similarity">
    <text evidence="1 9">Belongs to the GTP-binding SRP family. SRP54 subfamily.</text>
</comment>
<dbReference type="GO" id="GO:0008312">
    <property type="term" value="F:7S RNA binding"/>
    <property type="evidence" value="ECO:0007669"/>
    <property type="project" value="InterPro"/>
</dbReference>
<dbReference type="GO" id="GO:0006614">
    <property type="term" value="P:SRP-dependent cotranslational protein targeting to membrane"/>
    <property type="evidence" value="ECO:0007669"/>
    <property type="project" value="InterPro"/>
</dbReference>
<evidence type="ECO:0000256" key="5">
    <source>
        <dbReference type="ARBA" id="ARBA00023134"/>
    </source>
</evidence>
<keyword evidence="6 9" id="KW-0733">Signal recognition particle</keyword>
<dbReference type="InterPro" id="IPR003593">
    <property type="entry name" value="AAA+_ATPase"/>
</dbReference>
<keyword evidence="2 9" id="KW-0547">Nucleotide-binding</keyword>
<evidence type="ECO:0000256" key="10">
    <source>
        <dbReference type="SAM" id="MobiDB-lite"/>
    </source>
</evidence>
<feature type="binding site" evidence="9">
    <location>
        <begin position="107"/>
        <end position="114"/>
    </location>
    <ligand>
        <name>GTP</name>
        <dbReference type="ChEBI" id="CHEBI:37565"/>
    </ligand>
</feature>
<protein>
    <recommendedName>
        <fullName evidence="9">Signal recognition particle protein</fullName>
        <ecNumber evidence="9">3.6.5.4</ecNumber>
    </recommendedName>
    <alternativeName>
        <fullName evidence="9">Fifty-four homolog</fullName>
    </alternativeName>
</protein>
<keyword evidence="4 9" id="KW-0694">RNA-binding</keyword>
<dbReference type="Gene3D" id="1.20.120.140">
    <property type="entry name" value="Signal recognition particle SRP54, nucleotide-binding domain"/>
    <property type="match status" value="1"/>
</dbReference>
<comment type="domain">
    <text evidence="9">Composed of three domains: the N-terminal N domain, which is responsible for interactions with the ribosome, the central G domain, which binds GTP, and the C-terminal M domain, which binds the RNA and the signal sequence of the RNC.</text>
</comment>
<dbReference type="Gene3D" id="1.10.260.30">
    <property type="entry name" value="Signal recognition particle, SRP54 subunit, M-domain"/>
    <property type="match status" value="1"/>
</dbReference>
<evidence type="ECO:0000256" key="7">
    <source>
        <dbReference type="ARBA" id="ARBA00023274"/>
    </source>
</evidence>
<dbReference type="PROSITE" id="PS00300">
    <property type="entry name" value="SRP54"/>
    <property type="match status" value="1"/>
</dbReference>
<evidence type="ECO:0000256" key="9">
    <source>
        <dbReference type="HAMAP-Rule" id="MF_00306"/>
    </source>
</evidence>
<keyword evidence="3 9" id="KW-0378">Hydrolase</keyword>
<keyword evidence="7 9" id="KW-0687">Ribonucleoprotein</keyword>
<dbReference type="InterPro" id="IPR027417">
    <property type="entry name" value="P-loop_NTPase"/>
</dbReference>
<dbReference type="InterPro" id="IPR013822">
    <property type="entry name" value="Signal_recog_particl_SRP54_hlx"/>
</dbReference>
<dbReference type="SMART" id="SM00382">
    <property type="entry name" value="AAA"/>
    <property type="match status" value="1"/>
</dbReference>
<dbReference type="SMART" id="SM00963">
    <property type="entry name" value="SRP54_N"/>
    <property type="match status" value="1"/>
</dbReference>
<feature type="binding site" evidence="9">
    <location>
        <begin position="198"/>
        <end position="202"/>
    </location>
    <ligand>
        <name>GTP</name>
        <dbReference type="ChEBI" id="CHEBI:37565"/>
    </ligand>
</feature>
<dbReference type="CDD" id="cd18539">
    <property type="entry name" value="SRP_G"/>
    <property type="match status" value="1"/>
</dbReference>
<evidence type="ECO:0000256" key="8">
    <source>
        <dbReference type="ARBA" id="ARBA00048027"/>
    </source>
</evidence>
<evidence type="ECO:0000259" key="11">
    <source>
        <dbReference type="PROSITE" id="PS00300"/>
    </source>
</evidence>
<reference evidence="12" key="1">
    <citation type="submission" date="2020-02" db="EMBL/GenBank/DDBJ databases">
        <authorList>
            <person name="Meier V. D."/>
        </authorList>
    </citation>
    <scope>NUCLEOTIDE SEQUENCE</scope>
    <source>
        <strain evidence="12">AVDCRST_MAG64</strain>
    </source>
</reference>
<dbReference type="Pfam" id="PF02881">
    <property type="entry name" value="SRP54_N"/>
    <property type="match status" value="1"/>
</dbReference>
<dbReference type="SUPFAM" id="SSF47446">
    <property type="entry name" value="Signal peptide-binding domain"/>
    <property type="match status" value="1"/>
</dbReference>
<dbReference type="InterPro" id="IPR022941">
    <property type="entry name" value="SRP54"/>
</dbReference>
<dbReference type="InterPro" id="IPR000897">
    <property type="entry name" value="SRP54_GTPase_dom"/>
</dbReference>
<dbReference type="GO" id="GO:0005525">
    <property type="term" value="F:GTP binding"/>
    <property type="evidence" value="ECO:0007669"/>
    <property type="project" value="UniProtKB-UniRule"/>
</dbReference>
<dbReference type="EC" id="3.6.5.4" evidence="9"/>
<dbReference type="Pfam" id="PF00448">
    <property type="entry name" value="SRP54"/>
    <property type="match status" value="1"/>
</dbReference>
<comment type="catalytic activity">
    <reaction evidence="8 9">
        <text>GTP + H2O = GDP + phosphate + H(+)</text>
        <dbReference type="Rhea" id="RHEA:19669"/>
        <dbReference type="ChEBI" id="CHEBI:15377"/>
        <dbReference type="ChEBI" id="CHEBI:15378"/>
        <dbReference type="ChEBI" id="CHEBI:37565"/>
        <dbReference type="ChEBI" id="CHEBI:43474"/>
        <dbReference type="ChEBI" id="CHEBI:58189"/>
        <dbReference type="EC" id="3.6.5.4"/>
    </reaction>
</comment>
<proteinExistence type="inferred from homology"/>
<dbReference type="SMART" id="SM00962">
    <property type="entry name" value="SRP54"/>
    <property type="match status" value="1"/>
</dbReference>
<dbReference type="Pfam" id="PF02978">
    <property type="entry name" value="SRP_SPB"/>
    <property type="match status" value="1"/>
</dbReference>
<feature type="region of interest" description="Disordered" evidence="10">
    <location>
        <begin position="456"/>
        <end position="487"/>
    </location>
</feature>
<evidence type="ECO:0000313" key="12">
    <source>
        <dbReference type="EMBL" id="CAA9429221.1"/>
    </source>
</evidence>
<dbReference type="PANTHER" id="PTHR11564:SF5">
    <property type="entry name" value="SIGNAL RECOGNITION PARTICLE SUBUNIT SRP54"/>
    <property type="match status" value="1"/>
</dbReference>
<dbReference type="NCBIfam" id="TIGR00959">
    <property type="entry name" value="ffh"/>
    <property type="match status" value="1"/>
</dbReference>
<evidence type="ECO:0000256" key="2">
    <source>
        <dbReference type="ARBA" id="ARBA00022741"/>
    </source>
</evidence>
<dbReference type="Gene3D" id="3.40.50.300">
    <property type="entry name" value="P-loop containing nucleotide triphosphate hydrolases"/>
    <property type="match status" value="1"/>
</dbReference>
<evidence type="ECO:0000256" key="3">
    <source>
        <dbReference type="ARBA" id="ARBA00022801"/>
    </source>
</evidence>